<dbReference type="AlphaFoldDB" id="H2YI01"/>
<evidence type="ECO:0000256" key="2">
    <source>
        <dbReference type="ARBA" id="ARBA00022741"/>
    </source>
</evidence>
<dbReference type="Gene3D" id="3.40.50.300">
    <property type="entry name" value="P-loop containing nucleotide triphosphate hydrolases"/>
    <property type="match status" value="1"/>
</dbReference>
<dbReference type="OMA" id="KMTMLYK"/>
<dbReference type="SMART" id="SM00534">
    <property type="entry name" value="MUTSac"/>
    <property type="match status" value="1"/>
</dbReference>
<dbReference type="CDD" id="cd03243">
    <property type="entry name" value="ABC_MutS_homologs"/>
    <property type="match status" value="1"/>
</dbReference>
<dbReference type="Pfam" id="PF05190">
    <property type="entry name" value="MutS_IV"/>
    <property type="match status" value="1"/>
</dbReference>
<dbReference type="PANTHER" id="PTHR11361:SF21">
    <property type="entry name" value="MUTS PROTEIN HOMOLOG 4"/>
    <property type="match status" value="1"/>
</dbReference>
<dbReference type="GO" id="GO:0140664">
    <property type="term" value="F:ATP-dependent DNA damage sensor activity"/>
    <property type="evidence" value="ECO:0007669"/>
    <property type="project" value="InterPro"/>
</dbReference>
<dbReference type="InterPro" id="IPR007696">
    <property type="entry name" value="DNA_mismatch_repair_MutS_core"/>
</dbReference>
<accession>H2YI01</accession>
<feature type="region of interest" description="Disordered" evidence="6">
    <location>
        <begin position="1"/>
        <end position="32"/>
    </location>
</feature>
<dbReference type="GO" id="GO:0005524">
    <property type="term" value="F:ATP binding"/>
    <property type="evidence" value="ECO:0007669"/>
    <property type="project" value="UniProtKB-KW"/>
</dbReference>
<feature type="domain" description="DNA mismatch repair proteins mutS family" evidence="7">
    <location>
        <begin position="630"/>
        <end position="646"/>
    </location>
</feature>
<dbReference type="GeneTree" id="ENSGT00550000074897"/>
<evidence type="ECO:0000256" key="3">
    <source>
        <dbReference type="ARBA" id="ARBA00022840"/>
    </source>
</evidence>
<proteinExistence type="inferred from homology"/>
<keyword evidence="3" id="KW-0067">ATP-binding</keyword>
<evidence type="ECO:0000256" key="4">
    <source>
        <dbReference type="ARBA" id="ARBA00023125"/>
    </source>
</evidence>
<comment type="similarity">
    <text evidence="1">Belongs to the DNA mismatch repair MutS family.</text>
</comment>
<dbReference type="InterPro" id="IPR027417">
    <property type="entry name" value="P-loop_NTPase"/>
</dbReference>
<dbReference type="FunFam" id="3.40.50.300:FF:000870">
    <property type="entry name" value="MutS protein homolog 4"/>
    <property type="match status" value="1"/>
</dbReference>
<protein>
    <recommendedName>
        <fullName evidence="7">DNA mismatch repair proteins mutS family domain-containing protein</fullName>
    </recommendedName>
</protein>
<evidence type="ECO:0000313" key="9">
    <source>
        <dbReference type="Proteomes" id="UP000007875"/>
    </source>
</evidence>
<dbReference type="SUPFAM" id="SSF48334">
    <property type="entry name" value="DNA repair protein MutS, domain III"/>
    <property type="match status" value="1"/>
</dbReference>
<keyword evidence="4" id="KW-0238">DNA-binding</keyword>
<keyword evidence="5" id="KW-0469">Meiosis</keyword>
<dbReference type="PROSITE" id="PS00486">
    <property type="entry name" value="DNA_MISMATCH_REPAIR_2"/>
    <property type="match status" value="1"/>
</dbReference>
<sequence>QSSGHRSTPKSTPRSRSTPKVSDTPRSNDPSNIVTIVEGRGLARGEIGMASIDLKNPVLTLSQFSDSQTYVKTMTKLQILSPIEIVFPSTMCDNGNMAQVFKFVNDNFQNSNITTVQRHYFNEGNGLDMIKRLVMKENSSVIMDVTSKYYCLAASAALIKYVEFVQNTIYASESLRILFKGSEQTTLIDAGTSTVLELTTNLTYEPQVRKSDHSLFGMLNRTKTQGGGRLLRSNILQPPNDVETIQGRLDIVEELSNSSEIFFGMQSVLARFEIDIDHLLSSLVQIPKQETDKTREHHMTTAILLKHVTELVPALCETLSEGKCELFQAYKTSLQDARYGCINDMISRTMHVDARYTKGHLSMKTQRCFAVKQGLHGVLDLSRVTYTELIEDINQLISQQAEKHGLPLKSAYTVSRGFHIQVATKSVQDLPEEFIKVSKTKSTYSFTTEDLIRLNNKVEISIKDINLLSDALIADLLVEVRTCIGCLYNLSEIVSTLDMLMSFAHVRTITDCVRPEFTDTLAIKNGRHPVLDRILPEVVPNNVYAADGTNFSIITGPNMSGKSTYLKMIALLQIVAQIGCFVPAEFASFRIADQIFSRIGSDDDMETNSSTFVLEMKEINYILQNCRANSLIIIDELGRGTSSEEGVGLCWAISEFLLVQKSFTFFATHFLELCRLESIYPNVENYHLKIQHIMTTRGSLRKVSYTYVLTKGHTEEKHYGLQLAELFNFPSIMMSQAREIATRIQERSDASDAVTTAERKRDNADYRFATKLLQAARSSKLSSDALKDYL</sequence>
<dbReference type="Gene3D" id="3.30.420.110">
    <property type="entry name" value="MutS, connector domain"/>
    <property type="match status" value="1"/>
</dbReference>
<dbReference type="GO" id="GO:0007131">
    <property type="term" value="P:reciprocal meiotic recombination"/>
    <property type="evidence" value="ECO:0007669"/>
    <property type="project" value="TreeGrafter"/>
</dbReference>
<dbReference type="Ensembl" id="ENSCSAVT00000005020.1">
    <property type="protein sequence ID" value="ENSCSAVP00000004950.1"/>
    <property type="gene ID" value="ENSCSAVG00000002950.1"/>
</dbReference>
<dbReference type="GO" id="GO:0006298">
    <property type="term" value="P:mismatch repair"/>
    <property type="evidence" value="ECO:0007669"/>
    <property type="project" value="InterPro"/>
</dbReference>
<dbReference type="HOGENOM" id="CLU_002472_7_2_1"/>
<keyword evidence="2" id="KW-0547">Nucleotide-binding</keyword>
<dbReference type="InterPro" id="IPR036187">
    <property type="entry name" value="DNA_mismatch_repair_MutS_sf"/>
</dbReference>
<dbReference type="InterPro" id="IPR007861">
    <property type="entry name" value="DNA_mismatch_repair_MutS_clamp"/>
</dbReference>
<dbReference type="InterPro" id="IPR011184">
    <property type="entry name" value="DNA_mismatch_repair_Msh2"/>
</dbReference>
<dbReference type="InterPro" id="IPR000432">
    <property type="entry name" value="DNA_mismatch_repair_MutS_C"/>
</dbReference>
<dbReference type="eggNOG" id="KOG0220">
    <property type="taxonomic scope" value="Eukaryota"/>
</dbReference>
<keyword evidence="9" id="KW-1185">Reference proteome</keyword>
<organism evidence="8 9">
    <name type="scientific">Ciona savignyi</name>
    <name type="common">Pacific transparent sea squirt</name>
    <dbReference type="NCBI Taxonomy" id="51511"/>
    <lineage>
        <taxon>Eukaryota</taxon>
        <taxon>Metazoa</taxon>
        <taxon>Chordata</taxon>
        <taxon>Tunicata</taxon>
        <taxon>Ascidiacea</taxon>
        <taxon>Phlebobranchia</taxon>
        <taxon>Cionidae</taxon>
        <taxon>Ciona</taxon>
    </lineage>
</organism>
<evidence type="ECO:0000256" key="1">
    <source>
        <dbReference type="ARBA" id="ARBA00006271"/>
    </source>
</evidence>
<name>H2YI01_CIOSA</name>
<dbReference type="PANTHER" id="PTHR11361">
    <property type="entry name" value="DNA MISMATCH REPAIR PROTEIN MUTS FAMILY MEMBER"/>
    <property type="match status" value="1"/>
</dbReference>
<dbReference type="InterPro" id="IPR007860">
    <property type="entry name" value="DNA_mmatch_repair_MutS_con_dom"/>
</dbReference>
<dbReference type="InterPro" id="IPR036678">
    <property type="entry name" value="MutS_con_dom_sf"/>
</dbReference>
<dbReference type="SUPFAM" id="SSF52540">
    <property type="entry name" value="P-loop containing nucleoside triphosphate hydrolases"/>
    <property type="match status" value="1"/>
</dbReference>
<dbReference type="Proteomes" id="UP000007875">
    <property type="component" value="Unassembled WGS sequence"/>
</dbReference>
<dbReference type="SMART" id="SM00533">
    <property type="entry name" value="MUTSd"/>
    <property type="match status" value="1"/>
</dbReference>
<dbReference type="PIRSF" id="PIRSF005813">
    <property type="entry name" value="MSH2"/>
    <property type="match status" value="1"/>
</dbReference>
<dbReference type="Pfam" id="PF05192">
    <property type="entry name" value="MutS_III"/>
    <property type="match status" value="1"/>
</dbReference>
<dbReference type="Pfam" id="PF05188">
    <property type="entry name" value="MutS_II"/>
    <property type="match status" value="1"/>
</dbReference>
<dbReference type="Pfam" id="PF00488">
    <property type="entry name" value="MutS_V"/>
    <property type="match status" value="1"/>
</dbReference>
<dbReference type="InterPro" id="IPR045076">
    <property type="entry name" value="MutS"/>
</dbReference>
<dbReference type="Gene3D" id="1.10.1420.10">
    <property type="match status" value="2"/>
</dbReference>
<dbReference type="GO" id="GO:0030983">
    <property type="term" value="F:mismatched DNA binding"/>
    <property type="evidence" value="ECO:0007669"/>
    <property type="project" value="InterPro"/>
</dbReference>
<evidence type="ECO:0000256" key="6">
    <source>
        <dbReference type="SAM" id="MobiDB-lite"/>
    </source>
</evidence>
<dbReference type="STRING" id="51511.ENSCSAVP00000004949"/>
<evidence type="ECO:0000256" key="5">
    <source>
        <dbReference type="ARBA" id="ARBA00023254"/>
    </source>
</evidence>
<evidence type="ECO:0000313" key="8">
    <source>
        <dbReference type="Ensembl" id="ENSCSAVP00000004950.1"/>
    </source>
</evidence>
<evidence type="ECO:0000259" key="7">
    <source>
        <dbReference type="PROSITE" id="PS00486"/>
    </source>
</evidence>
<reference evidence="8" key="2">
    <citation type="submission" date="2025-05" db="UniProtKB">
        <authorList>
            <consortium name="Ensembl"/>
        </authorList>
    </citation>
    <scope>IDENTIFICATION</scope>
</reference>
<dbReference type="GO" id="GO:0005634">
    <property type="term" value="C:nucleus"/>
    <property type="evidence" value="ECO:0007669"/>
    <property type="project" value="TreeGrafter"/>
</dbReference>
<reference evidence="9" key="1">
    <citation type="submission" date="2003-08" db="EMBL/GenBank/DDBJ databases">
        <authorList>
            <person name="Birren B."/>
            <person name="Nusbaum C."/>
            <person name="Abebe A."/>
            <person name="Abouelleil A."/>
            <person name="Adekoya E."/>
            <person name="Ait-zahra M."/>
            <person name="Allen N."/>
            <person name="Allen T."/>
            <person name="An P."/>
            <person name="Anderson M."/>
            <person name="Anderson S."/>
            <person name="Arachchi H."/>
            <person name="Armbruster J."/>
            <person name="Bachantsang P."/>
            <person name="Baldwin J."/>
            <person name="Barry A."/>
            <person name="Bayul T."/>
            <person name="Blitshsteyn B."/>
            <person name="Bloom T."/>
            <person name="Blye J."/>
            <person name="Boguslavskiy L."/>
            <person name="Borowsky M."/>
            <person name="Boukhgalter B."/>
            <person name="Brunache A."/>
            <person name="Butler J."/>
            <person name="Calixte N."/>
            <person name="Calvo S."/>
            <person name="Camarata J."/>
            <person name="Campo K."/>
            <person name="Chang J."/>
            <person name="Cheshatsang Y."/>
            <person name="Citroen M."/>
            <person name="Collymore A."/>
            <person name="Considine T."/>
            <person name="Cook A."/>
            <person name="Cooke P."/>
            <person name="Corum B."/>
            <person name="Cuomo C."/>
            <person name="David R."/>
            <person name="Dawoe T."/>
            <person name="Degray S."/>
            <person name="Dodge S."/>
            <person name="Dooley K."/>
            <person name="Dorje P."/>
            <person name="Dorjee K."/>
            <person name="Dorris L."/>
            <person name="Duffey N."/>
            <person name="Dupes A."/>
            <person name="Elkins T."/>
            <person name="Engels R."/>
            <person name="Erickson J."/>
            <person name="Farina A."/>
            <person name="Faro S."/>
            <person name="Ferreira P."/>
            <person name="Fischer H."/>
            <person name="Fitzgerald M."/>
            <person name="Foley K."/>
            <person name="Gage D."/>
            <person name="Galagan J."/>
            <person name="Gearin G."/>
            <person name="Gnerre S."/>
            <person name="Gnirke A."/>
            <person name="Goyette A."/>
            <person name="Graham J."/>
            <person name="Grandbois E."/>
            <person name="Gyaltsen K."/>
            <person name="Hafez N."/>
            <person name="Hagopian D."/>
            <person name="Hagos B."/>
            <person name="Hall J."/>
            <person name="Hatcher B."/>
            <person name="Heller A."/>
            <person name="Higgins H."/>
            <person name="Honan T."/>
            <person name="Horn A."/>
            <person name="Houde N."/>
            <person name="Hughes L."/>
            <person name="Hulme W."/>
            <person name="Husby E."/>
            <person name="Iliev I."/>
            <person name="Jaffe D."/>
            <person name="Jones C."/>
            <person name="Kamal M."/>
            <person name="Kamat A."/>
            <person name="Kamvysselis M."/>
            <person name="Karlsson E."/>
            <person name="Kells C."/>
            <person name="Kieu A."/>
            <person name="Kisner P."/>
            <person name="Kodira C."/>
            <person name="Kulbokas E."/>
            <person name="Labutti K."/>
            <person name="Lama D."/>
            <person name="Landers T."/>
            <person name="Leger J."/>
            <person name="Levine S."/>
            <person name="Lewis D."/>
            <person name="Lewis T."/>
            <person name="Lindblad-toh K."/>
            <person name="Liu X."/>
            <person name="Lokyitsang T."/>
            <person name="Lokyitsang Y."/>
            <person name="Lucien O."/>
            <person name="Lui A."/>
            <person name="Ma L.J."/>
            <person name="Mabbitt R."/>
            <person name="Macdonald J."/>
            <person name="Maclean C."/>
            <person name="Major J."/>
            <person name="Manning J."/>
            <person name="Marabella R."/>
            <person name="Maru K."/>
            <person name="Matthews C."/>
            <person name="Mauceli E."/>
            <person name="Mccarthy M."/>
            <person name="Mcdonough S."/>
            <person name="Mcghee T."/>
            <person name="Meldrim J."/>
            <person name="Meneus L."/>
            <person name="Mesirov J."/>
            <person name="Mihalev A."/>
            <person name="Mihova T."/>
            <person name="Mikkelsen T."/>
            <person name="Mlenga V."/>
            <person name="Moru K."/>
            <person name="Mozes J."/>
            <person name="Mulrain L."/>
            <person name="Munson G."/>
            <person name="Naylor J."/>
            <person name="Newes C."/>
            <person name="Nguyen C."/>
            <person name="Nguyen N."/>
            <person name="Nguyen T."/>
            <person name="Nicol R."/>
            <person name="Nielsen C."/>
            <person name="Nizzari M."/>
            <person name="Norbu C."/>
            <person name="Norbu N."/>
            <person name="O'donnell P."/>
            <person name="Okoawo O."/>
            <person name="O'leary S."/>
            <person name="Omotosho B."/>
            <person name="O'neill K."/>
            <person name="Osman S."/>
            <person name="Parker S."/>
            <person name="Perrin D."/>
            <person name="Phunkhang P."/>
            <person name="Piqani B."/>
            <person name="Purcell S."/>
            <person name="Rachupka T."/>
            <person name="Ramasamy U."/>
            <person name="Rameau R."/>
            <person name="Ray V."/>
            <person name="Raymond C."/>
            <person name="Retta R."/>
            <person name="Richardson S."/>
            <person name="Rise C."/>
            <person name="Rodriguez J."/>
            <person name="Rogers J."/>
            <person name="Rogov P."/>
            <person name="Rutman M."/>
            <person name="Schupbach R."/>
            <person name="Seaman C."/>
            <person name="Settipalli S."/>
            <person name="Sharpe T."/>
            <person name="Sheridan J."/>
            <person name="Sherpa N."/>
            <person name="Shi J."/>
            <person name="Smirnov S."/>
            <person name="Smith C."/>
            <person name="Sougnez C."/>
            <person name="Spencer B."/>
            <person name="Stalker J."/>
            <person name="Stange-thomann N."/>
            <person name="Stavropoulos S."/>
            <person name="Stetson K."/>
            <person name="Stone C."/>
            <person name="Stone S."/>
            <person name="Stubbs M."/>
            <person name="Talamas J."/>
            <person name="Tchuinga P."/>
            <person name="Tenzing P."/>
            <person name="Tesfaye S."/>
            <person name="Theodore J."/>
            <person name="Thoulutsang Y."/>
            <person name="Topham K."/>
            <person name="Towey S."/>
            <person name="Tsamla T."/>
            <person name="Tsomo N."/>
            <person name="Vallee D."/>
            <person name="Vassiliev H."/>
            <person name="Venkataraman V."/>
            <person name="Vinson J."/>
            <person name="Vo A."/>
            <person name="Wade C."/>
            <person name="Wang S."/>
            <person name="Wangchuk T."/>
            <person name="Wangdi T."/>
            <person name="Whittaker C."/>
            <person name="Wilkinson J."/>
            <person name="Wu Y."/>
            <person name="Wyman D."/>
            <person name="Yadav S."/>
            <person name="Yang S."/>
            <person name="Yang X."/>
            <person name="Yeager S."/>
            <person name="Yee E."/>
            <person name="Young G."/>
            <person name="Zainoun J."/>
            <person name="Zembeck L."/>
            <person name="Zimmer A."/>
            <person name="Zody M."/>
            <person name="Lander E."/>
        </authorList>
    </citation>
    <scope>NUCLEOTIDE SEQUENCE [LARGE SCALE GENOMIC DNA]</scope>
</reference>
<dbReference type="Ensembl" id="ENSCSAVT00000005019.1">
    <property type="protein sequence ID" value="ENSCSAVP00000004949.1"/>
    <property type="gene ID" value="ENSCSAVG00000002950.1"/>
</dbReference>
<dbReference type="FunFam" id="3.30.420.110:FF:000003">
    <property type="entry name" value="mutS protein homolog 4"/>
    <property type="match status" value="1"/>
</dbReference>
<feature type="compositionally biased region" description="Low complexity" evidence="6">
    <location>
        <begin position="9"/>
        <end position="20"/>
    </location>
</feature>